<name>A0ABN9NFR9_9MYCO</name>
<reference evidence="1 2" key="1">
    <citation type="submission" date="2023-08" db="EMBL/GenBank/DDBJ databases">
        <authorList>
            <person name="Folkvardsen B D."/>
            <person name="Norman A."/>
        </authorList>
    </citation>
    <scope>NUCLEOTIDE SEQUENCE [LARGE SCALE GENOMIC DNA]</scope>
    <source>
        <strain evidence="1 2">Mu0053</strain>
    </source>
</reference>
<keyword evidence="2" id="KW-1185">Reference proteome</keyword>
<evidence type="ECO:0000313" key="1">
    <source>
        <dbReference type="EMBL" id="CAJ1505584.1"/>
    </source>
</evidence>
<accession>A0ABN9NFR9</accession>
<gene>
    <name evidence="1" type="ORF">MU0053_002972</name>
</gene>
<evidence type="ECO:0000313" key="2">
    <source>
        <dbReference type="Proteomes" id="UP001190465"/>
    </source>
</evidence>
<dbReference type="RefSeq" id="WP_308478401.1">
    <property type="nucleotide sequence ID" value="NZ_OY726397.1"/>
</dbReference>
<organism evidence="1 2">
    <name type="scientific">[Mycobacterium] burgundiense</name>
    <dbReference type="NCBI Taxonomy" id="3064286"/>
    <lineage>
        <taxon>Bacteria</taxon>
        <taxon>Bacillati</taxon>
        <taxon>Actinomycetota</taxon>
        <taxon>Actinomycetes</taxon>
        <taxon>Mycobacteriales</taxon>
        <taxon>Mycobacteriaceae</taxon>
        <taxon>Mycolicibacterium</taxon>
    </lineage>
</organism>
<dbReference type="EMBL" id="OY726397">
    <property type="protein sequence ID" value="CAJ1505584.1"/>
    <property type="molecule type" value="Genomic_DNA"/>
</dbReference>
<protein>
    <submittedName>
        <fullName evidence="1">Uncharacterized protein</fullName>
    </submittedName>
</protein>
<proteinExistence type="predicted"/>
<sequence>MTSPPAPIAALGDIKVTVYHGTRQSLATAILRDGFRPTPVPDQTAAIAALWDIPLADVQEHLATKPNFSTADPDRIRTVSTTASAYRAGSWAERAPEATWDALRAVYLLTHPEDEDRYANSDAADFWVTAQRMDDPPVLVEVRSRLGALQSHGFSAGATAIETIWRKFSERPTMQDPVDALAEAVTGFFDFLFKKTSEWRIGIDDAEFVAVSDPVPFRVSPSLLAYLCGRSVVDLGPPQQCSAEWGPSSSDGQSGGQWWPFNQVWSRLTPHRRAQLEEFAGRSITTR</sequence>
<dbReference type="Proteomes" id="UP001190465">
    <property type="component" value="Chromosome"/>
</dbReference>